<dbReference type="InterPro" id="IPR017441">
    <property type="entry name" value="Protein_kinase_ATP_BS"/>
</dbReference>
<dbReference type="SMART" id="SM00564">
    <property type="entry name" value="PQQ"/>
    <property type="match status" value="5"/>
</dbReference>
<evidence type="ECO:0000256" key="6">
    <source>
        <dbReference type="SAM" id="MobiDB-lite"/>
    </source>
</evidence>
<dbReference type="EMBL" id="JBHMCR010000013">
    <property type="protein sequence ID" value="MFB9522643.1"/>
    <property type="molecule type" value="Genomic_DNA"/>
</dbReference>
<evidence type="ECO:0000259" key="7">
    <source>
        <dbReference type="PROSITE" id="PS50011"/>
    </source>
</evidence>
<feature type="region of interest" description="Disordered" evidence="6">
    <location>
        <begin position="337"/>
        <end position="361"/>
    </location>
</feature>
<dbReference type="Gene3D" id="3.30.200.20">
    <property type="entry name" value="Phosphorylase Kinase, domain 1"/>
    <property type="match status" value="1"/>
</dbReference>
<dbReference type="Pfam" id="PF00069">
    <property type="entry name" value="Pkinase"/>
    <property type="match status" value="1"/>
</dbReference>
<dbReference type="InterPro" id="IPR018391">
    <property type="entry name" value="PQQ_b-propeller_rpt"/>
</dbReference>
<dbReference type="SMART" id="SM00220">
    <property type="entry name" value="S_TKc"/>
    <property type="match status" value="1"/>
</dbReference>
<dbReference type="CDD" id="cd14014">
    <property type="entry name" value="STKc_PknB_like"/>
    <property type="match status" value="1"/>
</dbReference>
<comment type="caution">
    <text evidence="8">The sequence shown here is derived from an EMBL/GenBank/DDBJ whole genome shotgun (WGS) entry which is preliminary data.</text>
</comment>
<dbReference type="Gene3D" id="1.10.510.10">
    <property type="entry name" value="Transferase(Phosphotransferase) domain 1"/>
    <property type="match status" value="1"/>
</dbReference>
<sequence length="765" mass="79019">MSLAADDPQVVGEYRILGRLGTGGMGTVFLARSASGREVAVKVIHEQYSADPDFRARFKREIAAARQVSGAFTASVVDADADAARPWMATQYVPGPTLAQLLEEQGPLGDAELRLLALGLVEALRDIHRVGVVHRDLKPANVLMAADGPRVIDFGVSRAVGNAPLTVTGNVMGTPPFMSPEQLNSPRSVGPASDVFSLATLLVYAAAGRGPFDSDSPFMTAYAVVHEPPVLDGVREPLRGILEYCLVKEPDERPDLAELAGLLRKWRPAGSESGGGGGTAAAGDPDTMVVRRRGEAHSPAPPRARRVRVAALAGLLLAAGAGGLLLLLPDAKDARGAGGAEGGVAVQSSSGARAPLRSGERLPTGWRSWQAVLPPATVGTTGPVEAVRCTADGAVAVHCGGGSVRTVRLDAATGTVLWRAPQPPTASGTRGAGDSSPSQLAGGKAVFVVETLSDAAHRLVALDSRDGRRLWHRPVGRPAAAREPAVLGGLVAAPSADLRAVVARDTATGDARWTSPNPAGLACVPYEIEGVLYGTCSDPGKEDGPRTYVRYASGSGGRTTVTEQAADRDRLGLSGGRWVFAKWARAEDAGRHAHHEGGYSGLVLVDPTGARAPRTVRLSGTPQGRPVLRGDTVYFVHHWGQVSAYDARSGRARWARDTGVRGLGVPETDAEGATLYVPSLSGRVLALNSLTGVERWRSGHRGSPPAAYHDTGVLRVGGALVVTGAGGAVFSLDPHDPGLRPGGDEPPGGGGPGGGPPGGPPPPRH</sequence>
<dbReference type="Gene3D" id="2.130.10.10">
    <property type="entry name" value="YVTN repeat-like/Quinoprotein amine dehydrogenase"/>
    <property type="match status" value="2"/>
</dbReference>
<dbReference type="InterPro" id="IPR008271">
    <property type="entry name" value="Ser/Thr_kinase_AS"/>
</dbReference>
<evidence type="ECO:0000313" key="9">
    <source>
        <dbReference type="Proteomes" id="UP001589718"/>
    </source>
</evidence>
<dbReference type="Pfam" id="PF13360">
    <property type="entry name" value="PQQ_2"/>
    <property type="match status" value="2"/>
</dbReference>
<evidence type="ECO:0000256" key="3">
    <source>
        <dbReference type="ARBA" id="ARBA00022777"/>
    </source>
</evidence>
<evidence type="ECO:0000256" key="4">
    <source>
        <dbReference type="ARBA" id="ARBA00022840"/>
    </source>
</evidence>
<evidence type="ECO:0000256" key="2">
    <source>
        <dbReference type="ARBA" id="ARBA00022741"/>
    </source>
</evidence>
<dbReference type="InterPro" id="IPR015943">
    <property type="entry name" value="WD40/YVTN_repeat-like_dom_sf"/>
</dbReference>
<evidence type="ECO:0000313" key="8">
    <source>
        <dbReference type="EMBL" id="MFB9522643.1"/>
    </source>
</evidence>
<feature type="region of interest" description="Disordered" evidence="6">
    <location>
        <begin position="267"/>
        <end position="286"/>
    </location>
</feature>
<evidence type="ECO:0000256" key="5">
    <source>
        <dbReference type="PROSITE-ProRule" id="PRU10141"/>
    </source>
</evidence>
<accession>A0ABV5PHZ3</accession>
<feature type="binding site" evidence="5">
    <location>
        <position position="42"/>
    </location>
    <ligand>
        <name>ATP</name>
        <dbReference type="ChEBI" id="CHEBI:30616"/>
    </ligand>
</feature>
<dbReference type="PROSITE" id="PS50011">
    <property type="entry name" value="PROTEIN_KINASE_DOM"/>
    <property type="match status" value="1"/>
</dbReference>
<feature type="compositionally biased region" description="Low complexity" evidence="6">
    <location>
        <begin position="343"/>
        <end position="354"/>
    </location>
</feature>
<keyword evidence="4 5" id="KW-0067">ATP-binding</keyword>
<feature type="compositionally biased region" description="Pro residues" evidence="6">
    <location>
        <begin position="754"/>
        <end position="765"/>
    </location>
</feature>
<dbReference type="Proteomes" id="UP001589718">
    <property type="component" value="Unassembled WGS sequence"/>
</dbReference>
<feature type="domain" description="Protein kinase" evidence="7">
    <location>
        <begin position="14"/>
        <end position="267"/>
    </location>
</feature>
<evidence type="ECO:0000256" key="1">
    <source>
        <dbReference type="ARBA" id="ARBA00022679"/>
    </source>
</evidence>
<proteinExistence type="predicted"/>
<feature type="region of interest" description="Disordered" evidence="6">
    <location>
        <begin position="419"/>
        <end position="440"/>
    </location>
</feature>
<dbReference type="InterPro" id="IPR000719">
    <property type="entry name" value="Prot_kinase_dom"/>
</dbReference>
<keyword evidence="1" id="KW-0808">Transferase</keyword>
<keyword evidence="3" id="KW-0418">Kinase</keyword>
<feature type="region of interest" description="Disordered" evidence="6">
    <location>
        <begin position="731"/>
        <end position="765"/>
    </location>
</feature>
<dbReference type="PROSITE" id="PS00107">
    <property type="entry name" value="PROTEIN_KINASE_ATP"/>
    <property type="match status" value="1"/>
</dbReference>
<dbReference type="PROSITE" id="PS00108">
    <property type="entry name" value="PROTEIN_KINASE_ST"/>
    <property type="match status" value="1"/>
</dbReference>
<dbReference type="PANTHER" id="PTHR43289">
    <property type="entry name" value="MITOGEN-ACTIVATED PROTEIN KINASE KINASE KINASE 20-RELATED"/>
    <property type="match status" value="1"/>
</dbReference>
<dbReference type="InterPro" id="IPR002372">
    <property type="entry name" value="PQQ_rpt_dom"/>
</dbReference>
<dbReference type="InterPro" id="IPR011047">
    <property type="entry name" value="Quinoprotein_ADH-like_sf"/>
</dbReference>
<name>A0ABV5PHZ3_STRCM</name>
<dbReference type="SUPFAM" id="SSF50998">
    <property type="entry name" value="Quinoprotein alcohol dehydrogenase-like"/>
    <property type="match status" value="2"/>
</dbReference>
<dbReference type="RefSeq" id="WP_380837391.1">
    <property type="nucleotide sequence ID" value="NZ_JBHMCR010000013.1"/>
</dbReference>
<keyword evidence="2 5" id="KW-0547">Nucleotide-binding</keyword>
<reference evidence="8 9" key="1">
    <citation type="submission" date="2024-09" db="EMBL/GenBank/DDBJ databases">
        <authorList>
            <person name="Sun Q."/>
            <person name="Mori K."/>
        </authorList>
    </citation>
    <scope>NUCLEOTIDE SEQUENCE [LARGE SCALE GENOMIC DNA]</scope>
    <source>
        <strain evidence="8 9">JCM 4362</strain>
    </source>
</reference>
<organism evidence="8 9">
    <name type="scientific">Streptomyces cremeus</name>
    <dbReference type="NCBI Taxonomy" id="66881"/>
    <lineage>
        <taxon>Bacteria</taxon>
        <taxon>Bacillati</taxon>
        <taxon>Actinomycetota</taxon>
        <taxon>Actinomycetes</taxon>
        <taxon>Kitasatosporales</taxon>
        <taxon>Streptomycetaceae</taxon>
        <taxon>Streptomyces</taxon>
    </lineage>
</organism>
<dbReference type="InterPro" id="IPR011009">
    <property type="entry name" value="Kinase-like_dom_sf"/>
</dbReference>
<dbReference type="PANTHER" id="PTHR43289:SF34">
    <property type="entry name" value="SERINE_THREONINE-PROTEIN KINASE YBDM-RELATED"/>
    <property type="match status" value="1"/>
</dbReference>
<gene>
    <name evidence="8" type="ORF">ACFFTU_22120</name>
</gene>
<protein>
    <submittedName>
        <fullName evidence="8">PQQ-binding-like beta-propeller repeat protein</fullName>
    </submittedName>
</protein>
<keyword evidence="9" id="KW-1185">Reference proteome</keyword>
<dbReference type="SUPFAM" id="SSF56112">
    <property type="entry name" value="Protein kinase-like (PK-like)"/>
    <property type="match status" value="1"/>
</dbReference>